<feature type="region of interest" description="Disordered" evidence="1">
    <location>
        <begin position="1"/>
        <end position="32"/>
    </location>
</feature>
<evidence type="ECO:0000256" key="1">
    <source>
        <dbReference type="SAM" id="MobiDB-lite"/>
    </source>
</evidence>
<dbReference type="CDD" id="cd00067">
    <property type="entry name" value="GAL4"/>
    <property type="match status" value="1"/>
</dbReference>
<reference evidence="2" key="1">
    <citation type="submission" date="2022-07" db="EMBL/GenBank/DDBJ databases">
        <title>Genome Sequence of Agrocybe chaxingu.</title>
        <authorList>
            <person name="Buettner E."/>
        </authorList>
    </citation>
    <scope>NUCLEOTIDE SEQUENCE</scope>
    <source>
        <strain evidence="2">MP-N11</strain>
    </source>
</reference>
<dbReference type="AlphaFoldDB" id="A0A9W8JNT3"/>
<evidence type="ECO:0008006" key="4">
    <source>
        <dbReference type="Google" id="ProtNLM"/>
    </source>
</evidence>
<keyword evidence="3" id="KW-1185">Reference proteome</keyword>
<accession>A0A9W8JNT3</accession>
<dbReference type="InterPro" id="IPR036864">
    <property type="entry name" value="Zn2-C6_fun-type_DNA-bd_sf"/>
</dbReference>
<dbReference type="InterPro" id="IPR001138">
    <property type="entry name" value="Zn2Cys6_DnaBD"/>
</dbReference>
<feature type="compositionally biased region" description="Basic and acidic residues" evidence="1">
    <location>
        <begin position="12"/>
        <end position="27"/>
    </location>
</feature>
<feature type="compositionally biased region" description="Polar residues" evidence="1">
    <location>
        <begin position="214"/>
        <end position="238"/>
    </location>
</feature>
<sequence>MDSPSSAGPVIKKQEDDDKNEKRDIKPVPKTLNRVPRACNACRKQKMRCEGADNPPCEAGLERIRNLEAHVADIRVTQSSILSTLSEILHSVRGGGLPARSPSTFATSSFQQSSPSISTPTAGHQHVSPPSGANSFSSSSSSVKQHRPSLPNVYQVQSSPSGPPDDMHSAHLSPMYGNYGQGAQGGQPYNPHTQSSQGPVLPPFSSIQAMGPPVSQQSNLSSLRYQQTDPSFQRTSTAGKHPGPSSGSKRQAPPSSNVTSADSSDIEEDDDGLPATGLVAPWEVLRGLADVAIERASKAGLLLPYAPSSLTLLNRTETEMGVNLTVEQGHHRPSDNPDPTKGERHAIRWYRL</sequence>
<feature type="compositionally biased region" description="Low complexity" evidence="1">
    <location>
        <begin position="101"/>
        <end position="143"/>
    </location>
</feature>
<dbReference type="OrthoDB" id="39175at2759"/>
<organism evidence="2 3">
    <name type="scientific">Agrocybe chaxingu</name>
    <dbReference type="NCBI Taxonomy" id="84603"/>
    <lineage>
        <taxon>Eukaryota</taxon>
        <taxon>Fungi</taxon>
        <taxon>Dikarya</taxon>
        <taxon>Basidiomycota</taxon>
        <taxon>Agaricomycotina</taxon>
        <taxon>Agaricomycetes</taxon>
        <taxon>Agaricomycetidae</taxon>
        <taxon>Agaricales</taxon>
        <taxon>Agaricineae</taxon>
        <taxon>Strophariaceae</taxon>
        <taxon>Agrocybe</taxon>
    </lineage>
</organism>
<feature type="compositionally biased region" description="Polar residues" evidence="1">
    <location>
        <begin position="245"/>
        <end position="261"/>
    </location>
</feature>
<evidence type="ECO:0000313" key="3">
    <source>
        <dbReference type="Proteomes" id="UP001148786"/>
    </source>
</evidence>
<gene>
    <name evidence="2" type="ORF">NLJ89_g12074</name>
</gene>
<feature type="region of interest" description="Disordered" evidence="1">
    <location>
        <begin position="95"/>
        <end position="275"/>
    </location>
</feature>
<dbReference type="Gene3D" id="4.10.240.10">
    <property type="entry name" value="Zn(2)-C6 fungal-type DNA-binding domain"/>
    <property type="match status" value="1"/>
</dbReference>
<comment type="caution">
    <text evidence="2">The sequence shown here is derived from an EMBL/GenBank/DDBJ whole genome shotgun (WGS) entry which is preliminary data.</text>
</comment>
<dbReference type="Proteomes" id="UP001148786">
    <property type="component" value="Unassembled WGS sequence"/>
</dbReference>
<dbReference type="SUPFAM" id="SSF57701">
    <property type="entry name" value="Zn2/Cys6 DNA-binding domain"/>
    <property type="match status" value="1"/>
</dbReference>
<evidence type="ECO:0000313" key="2">
    <source>
        <dbReference type="EMBL" id="KAJ3483300.1"/>
    </source>
</evidence>
<proteinExistence type="predicted"/>
<dbReference type="GO" id="GO:0008270">
    <property type="term" value="F:zinc ion binding"/>
    <property type="evidence" value="ECO:0007669"/>
    <property type="project" value="InterPro"/>
</dbReference>
<name>A0A9W8JNT3_9AGAR</name>
<protein>
    <recommendedName>
        <fullName evidence="4">Zn(2)-C6 fungal-type domain-containing protein</fullName>
    </recommendedName>
</protein>
<dbReference type="GO" id="GO:0000981">
    <property type="term" value="F:DNA-binding transcription factor activity, RNA polymerase II-specific"/>
    <property type="evidence" value="ECO:0007669"/>
    <property type="project" value="InterPro"/>
</dbReference>
<dbReference type="EMBL" id="JANKHO010003469">
    <property type="protein sequence ID" value="KAJ3483300.1"/>
    <property type="molecule type" value="Genomic_DNA"/>
</dbReference>